<keyword evidence="10" id="KW-1015">Disulfide bond</keyword>
<dbReference type="CDD" id="cd21175">
    <property type="entry name" value="LPMO_AA9"/>
    <property type="match status" value="1"/>
</dbReference>
<keyword evidence="6" id="KW-0136">Cellulose degradation</keyword>
<dbReference type="SMR" id="A0A2U8U9P8"/>
<dbReference type="Gene3D" id="2.70.50.70">
    <property type="match status" value="1"/>
</dbReference>
<dbReference type="EMBL" id="MF432149">
    <property type="protein sequence ID" value="AWM99283.1"/>
    <property type="molecule type" value="Genomic_DNA"/>
</dbReference>
<evidence type="ECO:0000256" key="3">
    <source>
        <dbReference type="ARBA" id="ARBA00022525"/>
    </source>
</evidence>
<feature type="compositionally biased region" description="Low complexity" evidence="16">
    <location>
        <begin position="260"/>
        <end position="276"/>
    </location>
</feature>
<evidence type="ECO:0000256" key="5">
    <source>
        <dbReference type="ARBA" id="ARBA00022729"/>
    </source>
</evidence>
<protein>
    <recommendedName>
        <fullName evidence="15">lytic cellulose monooxygenase (C4-dehydrogenating)</fullName>
        <ecNumber evidence="15">1.14.99.56</ecNumber>
    </recommendedName>
</protein>
<keyword evidence="12" id="KW-0624">Polysaccharide degradation</keyword>
<dbReference type="InterPro" id="IPR049892">
    <property type="entry name" value="AA9"/>
</dbReference>
<evidence type="ECO:0000256" key="1">
    <source>
        <dbReference type="ARBA" id="ARBA00001973"/>
    </source>
</evidence>
<keyword evidence="5 17" id="KW-0732">Signal</keyword>
<comment type="catalytic activity">
    <reaction evidence="14">
        <text>[(1-&gt;4)-beta-D-glucosyl]n+m + reduced acceptor + O2 = 4-dehydro-beta-D-glucosyl-[(1-&gt;4)-beta-D-glucosyl]n-1 + [(1-&gt;4)-beta-D-glucosyl]m + acceptor + H2O.</text>
        <dbReference type="EC" id="1.14.99.56"/>
    </reaction>
</comment>
<evidence type="ECO:0000313" key="19">
    <source>
        <dbReference type="EMBL" id="AWM99283.1"/>
    </source>
</evidence>
<keyword evidence="8" id="KW-0186">Copper</keyword>
<feature type="compositionally biased region" description="Basic residues" evidence="16">
    <location>
        <begin position="277"/>
        <end position="295"/>
    </location>
</feature>
<evidence type="ECO:0000256" key="16">
    <source>
        <dbReference type="SAM" id="MobiDB-lite"/>
    </source>
</evidence>
<dbReference type="Pfam" id="PF03443">
    <property type="entry name" value="AA9"/>
    <property type="match status" value="1"/>
</dbReference>
<feature type="signal peptide" evidence="17">
    <location>
        <begin position="1"/>
        <end position="22"/>
    </location>
</feature>
<keyword evidence="4" id="KW-0479">Metal-binding</keyword>
<keyword evidence="11" id="KW-0119">Carbohydrate metabolism</keyword>
<comment type="similarity">
    <text evidence="13">Belongs to the polysaccharide monooxygenase AA9 family.</text>
</comment>
<evidence type="ECO:0000256" key="11">
    <source>
        <dbReference type="ARBA" id="ARBA00023277"/>
    </source>
</evidence>
<organism evidence="19">
    <name type="scientific">Rhizophlyctis rosea</name>
    <dbReference type="NCBI Taxonomy" id="64517"/>
    <lineage>
        <taxon>Eukaryota</taxon>
        <taxon>Fungi</taxon>
        <taxon>Fungi incertae sedis</taxon>
        <taxon>Chytridiomycota</taxon>
        <taxon>Chytridiomycota incertae sedis</taxon>
        <taxon>Chytridiomycetes</taxon>
        <taxon>Rhizophlyctidales</taxon>
        <taxon>Rhizophlyctidaceae</taxon>
        <taxon>Rhizophlyctis</taxon>
    </lineage>
</organism>
<feature type="region of interest" description="Disordered" evidence="16">
    <location>
        <begin position="260"/>
        <end position="295"/>
    </location>
</feature>
<dbReference type="GO" id="GO:0046872">
    <property type="term" value="F:metal ion binding"/>
    <property type="evidence" value="ECO:0007669"/>
    <property type="project" value="UniProtKB-KW"/>
</dbReference>
<dbReference type="PANTHER" id="PTHR33353">
    <property type="entry name" value="PUTATIVE (AFU_ORTHOLOGUE AFUA_1G12560)-RELATED"/>
    <property type="match status" value="1"/>
</dbReference>
<feature type="chain" id="PRO_5015992695" description="lytic cellulose monooxygenase (C4-dehydrogenating)" evidence="17">
    <location>
        <begin position="23"/>
        <end position="325"/>
    </location>
</feature>
<keyword evidence="3" id="KW-0964">Secreted</keyword>
<sequence>MKLLSTITTGALTVALAAAANAHTYVTNFYVNGVDQGNDVCIRPYYWDQNWWKNFPIKDVRSDDIRCGKKNANTVAAKTCNVPAGGTITLEWHATTRANATDDIIHISHHGPCLAYISPAGKNSWVKIWEDAGNTGGEWCTDRLRKKKGKMEVVIPKALKSGKYDVRGEIIAHHESDANYLENPARGAQFYVACLSISVTNGGSTSLPSGVAFPGAYKATDKGIHYNLYAHWPTLDAPYTSPGPKVWKSSNVVATTKKPAATTKKTTQKPVATTKMTTRKPAARTTRKVTTTRKATKVSTTRKAAATKAPVKVVKVIKVIRVVKA</sequence>
<accession>A0A2U8U9P8</accession>
<dbReference type="AlphaFoldDB" id="A0A2U8U9P8"/>
<keyword evidence="9 19" id="KW-0503">Monooxygenase</keyword>
<evidence type="ECO:0000256" key="12">
    <source>
        <dbReference type="ARBA" id="ARBA00023326"/>
    </source>
</evidence>
<comment type="subcellular location">
    <subcellularLocation>
        <location evidence="2">Secreted</location>
    </subcellularLocation>
</comment>
<dbReference type="GO" id="GO:0005576">
    <property type="term" value="C:extracellular region"/>
    <property type="evidence" value="ECO:0007669"/>
    <property type="project" value="UniProtKB-SubCell"/>
</dbReference>
<evidence type="ECO:0000256" key="9">
    <source>
        <dbReference type="ARBA" id="ARBA00023033"/>
    </source>
</evidence>
<comment type="cofactor">
    <cofactor evidence="1">
        <name>Cu(2+)</name>
        <dbReference type="ChEBI" id="CHEBI:29036"/>
    </cofactor>
</comment>
<proteinExistence type="inferred from homology"/>
<evidence type="ECO:0000256" key="13">
    <source>
        <dbReference type="ARBA" id="ARBA00044502"/>
    </source>
</evidence>
<evidence type="ECO:0000259" key="18">
    <source>
        <dbReference type="Pfam" id="PF03443"/>
    </source>
</evidence>
<dbReference type="EC" id="1.14.99.56" evidence="15"/>
<name>A0A2U8U9P8_9FUNG</name>
<evidence type="ECO:0000256" key="14">
    <source>
        <dbReference type="ARBA" id="ARBA00045077"/>
    </source>
</evidence>
<dbReference type="GO" id="GO:0004497">
    <property type="term" value="F:monooxygenase activity"/>
    <property type="evidence" value="ECO:0007669"/>
    <property type="project" value="UniProtKB-KW"/>
</dbReference>
<evidence type="ECO:0000256" key="7">
    <source>
        <dbReference type="ARBA" id="ARBA00023002"/>
    </source>
</evidence>
<evidence type="ECO:0000256" key="8">
    <source>
        <dbReference type="ARBA" id="ARBA00023008"/>
    </source>
</evidence>
<evidence type="ECO:0000256" key="10">
    <source>
        <dbReference type="ARBA" id="ARBA00023157"/>
    </source>
</evidence>
<keyword evidence="7" id="KW-0560">Oxidoreductase</keyword>
<feature type="domain" description="Auxiliary Activity family 9 catalytic" evidence="18">
    <location>
        <begin position="23"/>
        <end position="230"/>
    </location>
</feature>
<dbReference type="GO" id="GO:0030245">
    <property type="term" value="P:cellulose catabolic process"/>
    <property type="evidence" value="ECO:0007669"/>
    <property type="project" value="UniProtKB-KW"/>
</dbReference>
<evidence type="ECO:0000256" key="2">
    <source>
        <dbReference type="ARBA" id="ARBA00004613"/>
    </source>
</evidence>
<evidence type="ECO:0000256" key="6">
    <source>
        <dbReference type="ARBA" id="ARBA00023001"/>
    </source>
</evidence>
<gene>
    <name evidence="19" type="primary">LPMO9M</name>
</gene>
<evidence type="ECO:0000256" key="4">
    <source>
        <dbReference type="ARBA" id="ARBA00022723"/>
    </source>
</evidence>
<reference evidence="19" key="1">
    <citation type="submission" date="2017-07" db="EMBL/GenBank/DDBJ databases">
        <title>Origin of fungal plant biomass degrading enzymes: Comparative enzyme profile studies of zoosporic, early lineage fungi.</title>
        <authorList>
            <person name="Lange L."/>
            <person name="Pilgaard B."/>
            <person name="Herbst F.-A."/>
            <person name="Barret K."/>
            <person name="Busk P.K."/>
            <person name="Pedersen A.G."/>
        </authorList>
    </citation>
    <scope>NUCLEOTIDE SEQUENCE</scope>
</reference>
<dbReference type="InterPro" id="IPR005103">
    <property type="entry name" value="AA9_LPMO"/>
</dbReference>
<evidence type="ECO:0000256" key="15">
    <source>
        <dbReference type="ARBA" id="ARBA00047174"/>
    </source>
</evidence>
<dbReference type="PANTHER" id="PTHR33353:SF10">
    <property type="entry name" value="ENDO-BETA-1,4-GLUCANASE D"/>
    <property type="match status" value="1"/>
</dbReference>
<evidence type="ECO:0000256" key="17">
    <source>
        <dbReference type="SAM" id="SignalP"/>
    </source>
</evidence>